<gene>
    <name evidence="12" type="ORF">BSTOLATCC_MIC36352</name>
</gene>
<evidence type="ECO:0000313" key="13">
    <source>
        <dbReference type="Proteomes" id="UP001162131"/>
    </source>
</evidence>
<evidence type="ECO:0000256" key="6">
    <source>
        <dbReference type="ARBA" id="ARBA00023136"/>
    </source>
</evidence>
<accession>A0AAU9JEZ1</accession>
<dbReference type="InterPro" id="IPR015720">
    <property type="entry name" value="Emp24-like"/>
</dbReference>
<feature type="signal peptide" evidence="10">
    <location>
        <begin position="1"/>
        <end position="16"/>
    </location>
</feature>
<dbReference type="Proteomes" id="UP001162131">
    <property type="component" value="Unassembled WGS sequence"/>
</dbReference>
<sequence>MPRLLLIALLLGISYSFDVVIPTQVEQCFYEDLAPQTLIVGEVRSKNPSKALSVKVRDPTDLLLFEKSQVDYAKFSFTSLESGIYQICVLNSGPAIATSVDVKTGVNAKDYSAIASTKELKDIELKLRKLEDQTKQIHTKVQYLREREEEMRGTNQTIHNRVIGYSICTLVFLVALALVQILYLKRFFRAKKMI</sequence>
<evidence type="ECO:0000256" key="3">
    <source>
        <dbReference type="ARBA" id="ARBA00022692"/>
    </source>
</evidence>
<evidence type="ECO:0000259" key="11">
    <source>
        <dbReference type="PROSITE" id="PS50866"/>
    </source>
</evidence>
<evidence type="ECO:0000256" key="4">
    <source>
        <dbReference type="ARBA" id="ARBA00022729"/>
    </source>
</evidence>
<evidence type="ECO:0000256" key="10">
    <source>
        <dbReference type="SAM" id="SignalP"/>
    </source>
</evidence>
<keyword evidence="13" id="KW-1185">Reference proteome</keyword>
<dbReference type="Pfam" id="PF01105">
    <property type="entry name" value="EMP24_GP25L"/>
    <property type="match status" value="1"/>
</dbReference>
<feature type="transmembrane region" description="Helical" evidence="9">
    <location>
        <begin position="162"/>
        <end position="184"/>
    </location>
</feature>
<keyword evidence="8" id="KW-0175">Coiled coil</keyword>
<evidence type="ECO:0000256" key="8">
    <source>
        <dbReference type="SAM" id="Coils"/>
    </source>
</evidence>
<comment type="caution">
    <text evidence="12">The sequence shown here is derived from an EMBL/GenBank/DDBJ whole genome shotgun (WGS) entry which is preliminary data.</text>
</comment>
<reference evidence="12" key="1">
    <citation type="submission" date="2021-09" db="EMBL/GenBank/DDBJ databases">
        <authorList>
            <consortium name="AG Swart"/>
            <person name="Singh M."/>
            <person name="Singh A."/>
            <person name="Seah K."/>
            <person name="Emmerich C."/>
        </authorList>
    </citation>
    <scope>NUCLEOTIDE SEQUENCE</scope>
    <source>
        <strain evidence="12">ATCC30299</strain>
    </source>
</reference>
<dbReference type="PROSITE" id="PS50866">
    <property type="entry name" value="GOLD"/>
    <property type="match status" value="1"/>
</dbReference>
<evidence type="ECO:0000256" key="2">
    <source>
        <dbReference type="ARBA" id="ARBA00007104"/>
    </source>
</evidence>
<dbReference type="PANTHER" id="PTHR22811">
    <property type="entry name" value="TRANSMEMBRANE EMP24 DOMAIN-CONTAINING PROTEIN"/>
    <property type="match status" value="1"/>
</dbReference>
<feature type="domain" description="GOLD" evidence="11">
    <location>
        <begin position="26"/>
        <end position="129"/>
    </location>
</feature>
<dbReference type="AlphaFoldDB" id="A0AAU9JEZ1"/>
<dbReference type="GO" id="GO:0016020">
    <property type="term" value="C:membrane"/>
    <property type="evidence" value="ECO:0007669"/>
    <property type="project" value="UniProtKB-SubCell"/>
</dbReference>
<dbReference type="SMART" id="SM01190">
    <property type="entry name" value="EMP24_GP25L"/>
    <property type="match status" value="1"/>
</dbReference>
<protein>
    <recommendedName>
        <fullName evidence="11">GOLD domain-containing protein</fullName>
    </recommendedName>
</protein>
<name>A0AAU9JEZ1_9CILI</name>
<organism evidence="12 13">
    <name type="scientific">Blepharisma stoltei</name>
    <dbReference type="NCBI Taxonomy" id="1481888"/>
    <lineage>
        <taxon>Eukaryota</taxon>
        <taxon>Sar</taxon>
        <taxon>Alveolata</taxon>
        <taxon>Ciliophora</taxon>
        <taxon>Postciliodesmatophora</taxon>
        <taxon>Heterotrichea</taxon>
        <taxon>Heterotrichida</taxon>
        <taxon>Blepharismidae</taxon>
        <taxon>Blepharisma</taxon>
    </lineage>
</organism>
<evidence type="ECO:0000256" key="9">
    <source>
        <dbReference type="SAM" id="Phobius"/>
    </source>
</evidence>
<keyword evidence="5 9" id="KW-1133">Transmembrane helix</keyword>
<keyword evidence="4 10" id="KW-0732">Signal</keyword>
<comment type="similarity">
    <text evidence="2 7">Belongs to the EMP24/GP25L family.</text>
</comment>
<evidence type="ECO:0000256" key="1">
    <source>
        <dbReference type="ARBA" id="ARBA00004479"/>
    </source>
</evidence>
<evidence type="ECO:0000256" key="5">
    <source>
        <dbReference type="ARBA" id="ARBA00022989"/>
    </source>
</evidence>
<comment type="subcellular location">
    <subcellularLocation>
        <location evidence="1 7">Membrane</location>
        <topology evidence="1 7">Single-pass type I membrane protein</topology>
    </subcellularLocation>
</comment>
<proteinExistence type="inferred from homology"/>
<keyword evidence="6 9" id="KW-0472">Membrane</keyword>
<evidence type="ECO:0000313" key="12">
    <source>
        <dbReference type="EMBL" id="CAG9324566.1"/>
    </source>
</evidence>
<evidence type="ECO:0000256" key="7">
    <source>
        <dbReference type="RuleBase" id="RU003827"/>
    </source>
</evidence>
<dbReference type="InterPro" id="IPR009038">
    <property type="entry name" value="GOLD_dom"/>
</dbReference>
<dbReference type="EMBL" id="CAJZBQ010000036">
    <property type="protein sequence ID" value="CAG9324566.1"/>
    <property type="molecule type" value="Genomic_DNA"/>
</dbReference>
<feature type="chain" id="PRO_5043885675" description="GOLD domain-containing protein" evidence="10">
    <location>
        <begin position="17"/>
        <end position="194"/>
    </location>
</feature>
<keyword evidence="3 7" id="KW-0812">Transmembrane</keyword>
<feature type="coiled-coil region" evidence="8">
    <location>
        <begin position="113"/>
        <end position="140"/>
    </location>
</feature>